<proteinExistence type="predicted"/>
<name>A0A5J4Q8Y2_9ZZZZ</name>
<comment type="caution">
    <text evidence="1">The sequence shown here is derived from an EMBL/GenBank/DDBJ whole genome shotgun (WGS) entry which is preliminary data.</text>
</comment>
<accession>A0A5J4Q8Y2</accession>
<gene>
    <name evidence="1" type="ORF">EZS27_032376</name>
</gene>
<evidence type="ECO:0000313" key="1">
    <source>
        <dbReference type="EMBL" id="KAA6317480.1"/>
    </source>
</evidence>
<organism evidence="1">
    <name type="scientific">termite gut metagenome</name>
    <dbReference type="NCBI Taxonomy" id="433724"/>
    <lineage>
        <taxon>unclassified sequences</taxon>
        <taxon>metagenomes</taxon>
        <taxon>organismal metagenomes</taxon>
    </lineage>
</organism>
<reference evidence="1" key="1">
    <citation type="submission" date="2019-03" db="EMBL/GenBank/DDBJ databases">
        <title>Single cell metagenomics reveals metabolic interactions within the superorganism composed of flagellate Streblomastix strix and complex community of Bacteroidetes bacteria on its surface.</title>
        <authorList>
            <person name="Treitli S.C."/>
            <person name="Kolisko M."/>
            <person name="Husnik F."/>
            <person name="Keeling P."/>
            <person name="Hampl V."/>
        </authorList>
    </citation>
    <scope>NUCLEOTIDE SEQUENCE</scope>
    <source>
        <strain evidence="1">STM</strain>
    </source>
</reference>
<dbReference type="EMBL" id="SNRY01004509">
    <property type="protein sequence ID" value="KAA6317480.1"/>
    <property type="molecule type" value="Genomic_DNA"/>
</dbReference>
<protein>
    <submittedName>
        <fullName evidence="1">Uncharacterized protein</fullName>
    </submittedName>
</protein>
<feature type="non-terminal residue" evidence="1">
    <location>
        <position position="1"/>
    </location>
</feature>
<sequence>QLREKISILQELDKEMMANSGNLGHIYTDEDKLLEYIRRIEAFDKVCHRDLPESERK</sequence>
<dbReference type="AlphaFoldDB" id="A0A5J4Q8Y2"/>